<evidence type="ECO:0000256" key="1">
    <source>
        <dbReference type="SAM" id="MobiDB-lite"/>
    </source>
</evidence>
<sequence length="355" mass="39943">MLLLKVFILAVVISDSWARPRPITVFDESAKQIFEAPAVRSSNQFMIAHKSVPINYFPKSYDNSPLNKPVGTGDGMESTNEAESNTLQRQRCYEEDEESAESQVTTDTKTQVARDGKECYFKHERLNPDGLEKNERPKVSKVSNKCDNKLRSFEELADSESLPELFGAENNADLALIRGAAEFGYDFDDEAVKERMKNIFICETHEKELVFRWKSWKTPRHVLYKQSRSESKAACTVPNELLDQHGSDSTSVLAKPGRYLRKKQAEAFLRETGTHLQVGIPMCQAHAEHIDRWQINNAVEKDGLQVVPDVDYAGAASVEQARSVYSEQSSVQSAYCSPKSSGSSRDSMGHQTPEH</sequence>
<dbReference type="Proteomes" id="UP000887566">
    <property type="component" value="Unplaced"/>
</dbReference>
<protein>
    <submittedName>
        <fullName evidence="4">Uncharacterized protein</fullName>
    </submittedName>
</protein>
<feature type="region of interest" description="Disordered" evidence="1">
    <location>
        <begin position="325"/>
        <end position="355"/>
    </location>
</feature>
<evidence type="ECO:0000313" key="4">
    <source>
        <dbReference type="WBParaSite" id="PSAMB.scaffold12944size2505.g35179.t1"/>
    </source>
</evidence>
<feature type="region of interest" description="Disordered" evidence="1">
    <location>
        <begin position="65"/>
        <end position="88"/>
    </location>
</feature>
<dbReference type="AlphaFoldDB" id="A0A914UXF5"/>
<organism evidence="3 4">
    <name type="scientific">Plectus sambesii</name>
    <dbReference type="NCBI Taxonomy" id="2011161"/>
    <lineage>
        <taxon>Eukaryota</taxon>
        <taxon>Metazoa</taxon>
        <taxon>Ecdysozoa</taxon>
        <taxon>Nematoda</taxon>
        <taxon>Chromadorea</taxon>
        <taxon>Plectida</taxon>
        <taxon>Plectina</taxon>
        <taxon>Plectoidea</taxon>
        <taxon>Plectidae</taxon>
        <taxon>Plectus</taxon>
    </lineage>
</organism>
<evidence type="ECO:0000313" key="3">
    <source>
        <dbReference type="Proteomes" id="UP000887566"/>
    </source>
</evidence>
<feature type="signal peptide" evidence="2">
    <location>
        <begin position="1"/>
        <end position="18"/>
    </location>
</feature>
<keyword evidence="2" id="KW-0732">Signal</keyword>
<feature type="chain" id="PRO_5037502189" evidence="2">
    <location>
        <begin position="19"/>
        <end position="355"/>
    </location>
</feature>
<name>A0A914UXF5_9BILA</name>
<feature type="compositionally biased region" description="Polar residues" evidence="1">
    <location>
        <begin position="77"/>
        <end position="88"/>
    </location>
</feature>
<keyword evidence="3" id="KW-1185">Reference proteome</keyword>
<reference evidence="4" key="1">
    <citation type="submission" date="2022-11" db="UniProtKB">
        <authorList>
            <consortium name="WormBaseParasite"/>
        </authorList>
    </citation>
    <scope>IDENTIFICATION</scope>
</reference>
<evidence type="ECO:0000256" key="2">
    <source>
        <dbReference type="SAM" id="SignalP"/>
    </source>
</evidence>
<proteinExistence type="predicted"/>
<accession>A0A914UXF5</accession>
<dbReference type="WBParaSite" id="PSAMB.scaffold12944size2505.g35179.t1">
    <property type="protein sequence ID" value="PSAMB.scaffold12944size2505.g35179.t1"/>
    <property type="gene ID" value="PSAMB.scaffold12944size2505.g35179"/>
</dbReference>